<keyword evidence="2 5" id="KW-0378">Hydrolase</keyword>
<dbReference type="InterPro" id="IPR010016">
    <property type="entry name" value="PxpB"/>
</dbReference>
<evidence type="ECO:0000313" key="5">
    <source>
        <dbReference type="EMBL" id="MRJ48330.1"/>
    </source>
</evidence>
<accession>A0A844CGS7</accession>
<dbReference type="InterPro" id="IPR003833">
    <property type="entry name" value="CT_C_D"/>
</dbReference>
<keyword evidence="3" id="KW-0067">ATP-binding</keyword>
<evidence type="ECO:0000313" key="6">
    <source>
        <dbReference type="Proteomes" id="UP000440066"/>
    </source>
</evidence>
<dbReference type="EC" id="3.5.2.9" evidence="5"/>
<name>A0A844CGS7_9LACT</name>
<evidence type="ECO:0000256" key="2">
    <source>
        <dbReference type="ARBA" id="ARBA00022801"/>
    </source>
</evidence>
<dbReference type="Gene3D" id="3.30.1360.40">
    <property type="match status" value="1"/>
</dbReference>
<sequence>MDYLEIKQYTEDSLTLLFGDVISPDINKKIVNLRKYIDSLKINGITEMIISYTRLVIYFDPLTLNQNILIEILEQINLETIDNEEFPYRVVEIPVCYGGDFGPDLWRFEEKDLTVDDVIKRHTDNEYLVYMLGFMPGFVYLGGLDPEIAMDRLETPRTHIAAGSVGIAGQQTGVYPYDSPGGWNLIGRTPIQLYDTRRGEDTILYNAGDRIKFYSISNEEFNEIQKQVETGTYQVSVILKGVND</sequence>
<dbReference type="Pfam" id="PF02682">
    <property type="entry name" value="CT_C_D"/>
    <property type="match status" value="1"/>
</dbReference>
<keyword evidence="1" id="KW-0547">Nucleotide-binding</keyword>
<evidence type="ECO:0000259" key="4">
    <source>
        <dbReference type="SMART" id="SM00796"/>
    </source>
</evidence>
<dbReference type="AlphaFoldDB" id="A0A844CGS7"/>
<evidence type="ECO:0000256" key="1">
    <source>
        <dbReference type="ARBA" id="ARBA00022741"/>
    </source>
</evidence>
<dbReference type="SMART" id="SM00796">
    <property type="entry name" value="AHS1"/>
    <property type="match status" value="1"/>
</dbReference>
<dbReference type="Gene3D" id="2.40.100.10">
    <property type="entry name" value="Cyclophilin-like"/>
    <property type="match status" value="1"/>
</dbReference>
<reference evidence="5 6" key="1">
    <citation type="submission" date="2019-11" db="EMBL/GenBank/DDBJ databases">
        <title>Characterisation of Fundicoccus ignavus gen. nov. sp. nov., a novel genus of the family Aerococcaceae from bulk tank milk.</title>
        <authorList>
            <person name="Siebert A."/>
            <person name="Huptas C."/>
            <person name="Wenning M."/>
            <person name="Scherer S."/>
            <person name="Doll E.V."/>
        </authorList>
    </citation>
    <scope>NUCLEOTIDE SEQUENCE [LARGE SCALE GENOMIC DNA]</scope>
    <source>
        <strain evidence="5 6">DSM 109652</strain>
    </source>
</reference>
<dbReference type="Proteomes" id="UP000440066">
    <property type="component" value="Unassembled WGS sequence"/>
</dbReference>
<dbReference type="SUPFAM" id="SSF160467">
    <property type="entry name" value="PH0987 N-terminal domain-like"/>
    <property type="match status" value="1"/>
</dbReference>
<dbReference type="RefSeq" id="WP_366927832.1">
    <property type="nucleotide sequence ID" value="NZ_WJQT01000026.1"/>
</dbReference>
<organism evidence="5 6">
    <name type="scientific">Fundicoccus ignavus</name>
    <dbReference type="NCBI Taxonomy" id="2664442"/>
    <lineage>
        <taxon>Bacteria</taxon>
        <taxon>Bacillati</taxon>
        <taxon>Bacillota</taxon>
        <taxon>Bacilli</taxon>
        <taxon>Lactobacillales</taxon>
        <taxon>Aerococcaceae</taxon>
        <taxon>Fundicoccus</taxon>
    </lineage>
</organism>
<feature type="domain" description="Carboxyltransferase" evidence="4">
    <location>
        <begin position="4"/>
        <end position="204"/>
    </location>
</feature>
<dbReference type="EMBL" id="WJQT01000026">
    <property type="protein sequence ID" value="MRJ48330.1"/>
    <property type="molecule type" value="Genomic_DNA"/>
</dbReference>
<protein>
    <submittedName>
        <fullName evidence="5">5-oxoprolinase subunit PxpB</fullName>
        <ecNumber evidence="5">3.5.2.9</ecNumber>
    </submittedName>
</protein>
<proteinExistence type="predicted"/>
<dbReference type="PANTHER" id="PTHR34698:SF2">
    <property type="entry name" value="5-OXOPROLINASE SUBUNIT B"/>
    <property type="match status" value="1"/>
</dbReference>
<dbReference type="GO" id="GO:0005524">
    <property type="term" value="F:ATP binding"/>
    <property type="evidence" value="ECO:0007669"/>
    <property type="project" value="UniProtKB-KW"/>
</dbReference>
<gene>
    <name evidence="5" type="primary">pxpB</name>
    <name evidence="5" type="ORF">GF867_12305</name>
</gene>
<dbReference type="GO" id="GO:0017168">
    <property type="term" value="F:5-oxoprolinase (ATP-hydrolyzing) activity"/>
    <property type="evidence" value="ECO:0007669"/>
    <property type="project" value="UniProtKB-EC"/>
</dbReference>
<evidence type="ECO:0000256" key="3">
    <source>
        <dbReference type="ARBA" id="ARBA00022840"/>
    </source>
</evidence>
<dbReference type="NCBIfam" id="TIGR00370">
    <property type="entry name" value="5-oxoprolinase subunit PxpB"/>
    <property type="match status" value="1"/>
</dbReference>
<dbReference type="PANTHER" id="PTHR34698">
    <property type="entry name" value="5-OXOPROLINASE SUBUNIT B"/>
    <property type="match status" value="1"/>
</dbReference>
<dbReference type="SUPFAM" id="SSF50891">
    <property type="entry name" value="Cyclophilin-like"/>
    <property type="match status" value="1"/>
</dbReference>
<comment type="caution">
    <text evidence="5">The sequence shown here is derived from an EMBL/GenBank/DDBJ whole genome shotgun (WGS) entry which is preliminary data.</text>
</comment>
<dbReference type="InterPro" id="IPR029000">
    <property type="entry name" value="Cyclophilin-like_dom_sf"/>
</dbReference>